<evidence type="ECO:0000313" key="3">
    <source>
        <dbReference type="Proteomes" id="UP000185770"/>
    </source>
</evidence>
<proteinExistence type="predicted"/>
<accession>A0A1Q4P3R3</accession>
<keyword evidence="1" id="KW-0472">Membrane</keyword>
<evidence type="ECO:0000313" key="2">
    <source>
        <dbReference type="EMBL" id="OKB67727.1"/>
    </source>
</evidence>
<organism evidence="2 3">
    <name type="scientific">Serratia marcescens</name>
    <dbReference type="NCBI Taxonomy" id="615"/>
    <lineage>
        <taxon>Bacteria</taxon>
        <taxon>Pseudomonadati</taxon>
        <taxon>Pseudomonadota</taxon>
        <taxon>Gammaproteobacteria</taxon>
        <taxon>Enterobacterales</taxon>
        <taxon>Yersiniaceae</taxon>
        <taxon>Serratia</taxon>
    </lineage>
</organism>
<comment type="caution">
    <text evidence="2">The sequence shown here is derived from an EMBL/GenBank/DDBJ whole genome shotgun (WGS) entry which is preliminary data.</text>
</comment>
<name>A0A1Q4P3R3_SERMA</name>
<gene>
    <name evidence="2" type="ORF">BHU62_04610</name>
</gene>
<sequence>MVTGGGNAGDLGDKSVIYVILVNSSTQAMFIMVYQITRRLKTLYRQIYSEFARWLSLPISARILLKTTVSFRLLR</sequence>
<dbReference type="AlphaFoldDB" id="A0A1Q4P3R3"/>
<evidence type="ECO:0000256" key="1">
    <source>
        <dbReference type="SAM" id="Phobius"/>
    </source>
</evidence>
<keyword evidence="1" id="KW-1133">Transmembrane helix</keyword>
<protein>
    <submittedName>
        <fullName evidence="2">Uncharacterized protein</fullName>
    </submittedName>
</protein>
<reference evidence="2 3" key="1">
    <citation type="submission" date="2016-09" db="EMBL/GenBank/DDBJ databases">
        <title>Serratia marcescens MSU-97 and epiphytic antimycotic-producing bacteria.</title>
        <authorList>
            <person name="Matilla M.A."/>
        </authorList>
    </citation>
    <scope>NUCLEOTIDE SEQUENCE [LARGE SCALE GENOMIC DNA]</scope>
    <source>
        <strain evidence="2 3">MSU-97</strain>
    </source>
</reference>
<dbReference type="EMBL" id="MJAO01000004">
    <property type="protein sequence ID" value="OKB67727.1"/>
    <property type="molecule type" value="Genomic_DNA"/>
</dbReference>
<dbReference type="Proteomes" id="UP000185770">
    <property type="component" value="Unassembled WGS sequence"/>
</dbReference>
<keyword evidence="1" id="KW-0812">Transmembrane</keyword>
<feature type="transmembrane region" description="Helical" evidence="1">
    <location>
        <begin position="16"/>
        <end position="36"/>
    </location>
</feature>